<feature type="transmembrane region" description="Helical" evidence="1">
    <location>
        <begin position="182"/>
        <end position="200"/>
    </location>
</feature>
<feature type="transmembrane region" description="Helical" evidence="1">
    <location>
        <begin position="74"/>
        <end position="98"/>
    </location>
</feature>
<name>A0A9D1GI28_9FIRM</name>
<evidence type="ECO:0000256" key="1">
    <source>
        <dbReference type="SAM" id="Phobius"/>
    </source>
</evidence>
<keyword evidence="1" id="KW-0812">Transmembrane</keyword>
<evidence type="ECO:0000313" key="3">
    <source>
        <dbReference type="Proteomes" id="UP000886860"/>
    </source>
</evidence>
<feature type="transmembrane region" description="Helical" evidence="1">
    <location>
        <begin position="20"/>
        <end position="46"/>
    </location>
</feature>
<feature type="transmembrane region" description="Helical" evidence="1">
    <location>
        <begin position="104"/>
        <end position="130"/>
    </location>
</feature>
<feature type="transmembrane region" description="Helical" evidence="1">
    <location>
        <begin position="157"/>
        <end position="176"/>
    </location>
</feature>
<dbReference type="EMBL" id="DVKS01000015">
    <property type="protein sequence ID" value="HIT40649.1"/>
    <property type="molecule type" value="Genomic_DNA"/>
</dbReference>
<keyword evidence="1" id="KW-0472">Membrane</keyword>
<dbReference type="InterPro" id="IPR006938">
    <property type="entry name" value="DUF624"/>
</dbReference>
<proteinExistence type="predicted"/>
<reference evidence="2" key="2">
    <citation type="journal article" date="2021" name="PeerJ">
        <title>Extensive microbial diversity within the chicken gut microbiome revealed by metagenomics and culture.</title>
        <authorList>
            <person name="Gilroy R."/>
            <person name="Ravi A."/>
            <person name="Getino M."/>
            <person name="Pursley I."/>
            <person name="Horton D.L."/>
            <person name="Alikhan N.F."/>
            <person name="Baker D."/>
            <person name="Gharbi K."/>
            <person name="Hall N."/>
            <person name="Watson M."/>
            <person name="Adriaenssens E.M."/>
            <person name="Foster-Nyarko E."/>
            <person name="Jarju S."/>
            <person name="Secka A."/>
            <person name="Antonio M."/>
            <person name="Oren A."/>
            <person name="Chaudhuri R.R."/>
            <person name="La Ragione R."/>
            <person name="Hildebrand F."/>
            <person name="Pallen M.J."/>
        </authorList>
    </citation>
    <scope>NUCLEOTIDE SEQUENCE</scope>
    <source>
        <strain evidence="2">CHK123-3438</strain>
    </source>
</reference>
<reference evidence="2" key="1">
    <citation type="submission" date="2020-10" db="EMBL/GenBank/DDBJ databases">
        <authorList>
            <person name="Gilroy R."/>
        </authorList>
    </citation>
    <scope>NUCLEOTIDE SEQUENCE</scope>
    <source>
        <strain evidence="2">CHK123-3438</strain>
    </source>
</reference>
<keyword evidence="1" id="KW-1133">Transmembrane helix</keyword>
<accession>A0A9D1GI28</accession>
<dbReference type="Pfam" id="PF04854">
    <property type="entry name" value="DUF624"/>
    <property type="match status" value="1"/>
</dbReference>
<evidence type="ECO:0000313" key="2">
    <source>
        <dbReference type="EMBL" id="HIT40649.1"/>
    </source>
</evidence>
<dbReference type="Proteomes" id="UP000886860">
    <property type="component" value="Unassembled WGS sequence"/>
</dbReference>
<sequence length="220" mass="24950">MFEVNGPLWRFLSSLFDMIVLHILWLICCIPIITIGPATTAAHYVAMKKIVKDEGRNVWSLFFKSFRENLKQGIILGVIFTVIGLLLGLDFYLCLYKLEEGNMFNLVMFSALGFLTIIYLVLMIYLWAVLARFDNSPLQTVKNAFFIAMSNLRDTSILLASDILIAVAAVVSMAFIPQLAVLFTIFGVPLFFVVNSLRLTRILDRYVIEKNGDEGYGREI</sequence>
<organism evidence="2 3">
    <name type="scientific">Candidatus Caccovicinus merdipullorum</name>
    <dbReference type="NCBI Taxonomy" id="2840724"/>
    <lineage>
        <taxon>Bacteria</taxon>
        <taxon>Bacillati</taxon>
        <taxon>Bacillota</taxon>
        <taxon>Clostridia</taxon>
        <taxon>Eubacteriales</taxon>
        <taxon>Candidatus Caccovicinus</taxon>
    </lineage>
</organism>
<dbReference type="AlphaFoldDB" id="A0A9D1GI28"/>
<gene>
    <name evidence="2" type="ORF">IAB60_00865</name>
</gene>
<protein>
    <submittedName>
        <fullName evidence="2">YesL family protein</fullName>
    </submittedName>
</protein>
<comment type="caution">
    <text evidence="2">The sequence shown here is derived from an EMBL/GenBank/DDBJ whole genome shotgun (WGS) entry which is preliminary data.</text>
</comment>